<proteinExistence type="predicted"/>
<dbReference type="OrthoDB" id="2339315at2759"/>
<dbReference type="SUPFAM" id="SSF52047">
    <property type="entry name" value="RNI-like"/>
    <property type="match status" value="1"/>
</dbReference>
<organism evidence="1 2">
    <name type="scientific">Modicella reniformis</name>
    <dbReference type="NCBI Taxonomy" id="1440133"/>
    <lineage>
        <taxon>Eukaryota</taxon>
        <taxon>Fungi</taxon>
        <taxon>Fungi incertae sedis</taxon>
        <taxon>Mucoromycota</taxon>
        <taxon>Mortierellomycotina</taxon>
        <taxon>Mortierellomycetes</taxon>
        <taxon>Mortierellales</taxon>
        <taxon>Mortierellaceae</taxon>
        <taxon>Modicella</taxon>
    </lineage>
</organism>
<protein>
    <submittedName>
        <fullName evidence="1">Uncharacterized protein</fullName>
    </submittedName>
</protein>
<sequence>MPKALSIFDIPLLVDRIGYGLDRHDQISCTLVNKVFYENFHPIVWNKLRYHNISNDSLLVKSLEQDQEILSKNTWWTRSVSVHTNANKGMTSLLSLSCKRLRCLSCLIVPSKVDRNDHVIAPVLDLTANNAELEIFSLFSKIFIPHSTLSRLPIVISKSPSMTSLKLEFAWRPYHGWLEYFLKNLPLTLRSLSVEWRRLGKYLEEEPFPNCDWPEKYPCVVTTQFLFQLAEGQEESLHRFLARLGRQIGSLIPLLQTNEFSGLTTLNLGQFNKITENQWMNLVMTLSGRIRSFTADVGLDTMSPNLSSVLVTHWAETLESLQFPCMFYSDTQVILAGCTKLKRFECMWTQDRESVPESQMKDWVCLDIEVLKLMFSDGRRVLTEESICMEQERRVVQRIEWAYRQLGRLTKVRELAIGWLTNIMFWGHPNLDMSLQGGLWHLSELKALEVLDVSDIRCVNVGMAEVQWMVKNWPMLKVIQGLRYRLNTVEEIDPESGSLPWLSSERLDLIIQ</sequence>
<evidence type="ECO:0000313" key="2">
    <source>
        <dbReference type="Proteomes" id="UP000749646"/>
    </source>
</evidence>
<name>A0A9P6M3G8_9FUNG</name>
<keyword evidence="2" id="KW-1185">Reference proteome</keyword>
<dbReference type="Proteomes" id="UP000749646">
    <property type="component" value="Unassembled WGS sequence"/>
</dbReference>
<dbReference type="AlphaFoldDB" id="A0A9P6M3G8"/>
<evidence type="ECO:0000313" key="1">
    <source>
        <dbReference type="EMBL" id="KAF9963928.1"/>
    </source>
</evidence>
<reference evidence="1" key="1">
    <citation type="journal article" date="2020" name="Fungal Divers.">
        <title>Resolving the Mortierellaceae phylogeny through synthesis of multi-gene phylogenetics and phylogenomics.</title>
        <authorList>
            <person name="Vandepol N."/>
            <person name="Liber J."/>
            <person name="Desiro A."/>
            <person name="Na H."/>
            <person name="Kennedy M."/>
            <person name="Barry K."/>
            <person name="Grigoriev I.V."/>
            <person name="Miller A.N."/>
            <person name="O'Donnell K."/>
            <person name="Stajich J.E."/>
            <person name="Bonito G."/>
        </authorList>
    </citation>
    <scope>NUCLEOTIDE SEQUENCE</scope>
    <source>
        <strain evidence="1">MES-2147</strain>
    </source>
</reference>
<accession>A0A9P6M3G8</accession>
<dbReference type="EMBL" id="JAAAHW010006247">
    <property type="protein sequence ID" value="KAF9963928.1"/>
    <property type="molecule type" value="Genomic_DNA"/>
</dbReference>
<comment type="caution">
    <text evidence="1">The sequence shown here is derived from an EMBL/GenBank/DDBJ whole genome shotgun (WGS) entry which is preliminary data.</text>
</comment>
<gene>
    <name evidence="1" type="ORF">BGZ65_005653</name>
</gene>